<dbReference type="InterPro" id="IPR004837">
    <property type="entry name" value="NaCa_Exmemb"/>
</dbReference>
<feature type="domain" description="Sodium/calcium exchanger membrane region" evidence="6">
    <location>
        <begin position="197"/>
        <end position="335"/>
    </location>
</feature>
<geneLocation type="plasmid" evidence="8">
    <name>psj05684b</name>
</geneLocation>
<evidence type="ECO:0000313" key="7">
    <source>
        <dbReference type="EMBL" id="ASY66027.1"/>
    </source>
</evidence>
<dbReference type="Proteomes" id="UP000217211">
    <property type="component" value="Plasmid pSJ05684b"/>
</dbReference>
<gene>
    <name evidence="7" type="ORF">SJ05684_b50450</name>
</gene>
<keyword evidence="7" id="KW-0614">Plasmid</keyword>
<evidence type="ECO:0000259" key="6">
    <source>
        <dbReference type="Pfam" id="PF01699"/>
    </source>
</evidence>
<proteinExistence type="predicted"/>
<feature type="domain" description="Sodium/calcium exchanger membrane region" evidence="6">
    <location>
        <begin position="15"/>
        <end position="137"/>
    </location>
</feature>
<evidence type="ECO:0000313" key="8">
    <source>
        <dbReference type="Proteomes" id="UP000217211"/>
    </source>
</evidence>
<dbReference type="eggNOG" id="COG0530">
    <property type="taxonomic scope" value="Bacteria"/>
</dbReference>
<comment type="subcellular location">
    <subcellularLocation>
        <location evidence="1">Membrane</location>
        <topology evidence="1">Multi-pass membrane protein</topology>
    </subcellularLocation>
</comment>
<protein>
    <submittedName>
        <fullName evidence="7">Cation antiporter</fullName>
    </submittedName>
</protein>
<keyword evidence="2 5" id="KW-0812">Transmembrane</keyword>
<feature type="transmembrane region" description="Helical" evidence="5">
    <location>
        <begin position="44"/>
        <end position="64"/>
    </location>
</feature>
<name>A0A249PJV9_9HYPH</name>
<evidence type="ECO:0000256" key="5">
    <source>
        <dbReference type="SAM" id="Phobius"/>
    </source>
</evidence>
<dbReference type="Gene3D" id="1.20.1420.30">
    <property type="entry name" value="NCX, central ion-binding region"/>
    <property type="match status" value="1"/>
</dbReference>
<feature type="transmembrane region" description="Helical" evidence="5">
    <location>
        <begin position="141"/>
        <end position="159"/>
    </location>
</feature>
<feature type="transmembrane region" description="Helical" evidence="5">
    <location>
        <begin position="228"/>
        <end position="251"/>
    </location>
</feature>
<feature type="transmembrane region" description="Helical" evidence="5">
    <location>
        <begin position="325"/>
        <end position="344"/>
    </location>
</feature>
<dbReference type="Pfam" id="PF01699">
    <property type="entry name" value="Na_Ca_ex"/>
    <property type="match status" value="2"/>
</dbReference>
<dbReference type="EMBL" id="CP023068">
    <property type="protein sequence ID" value="ASY66027.1"/>
    <property type="molecule type" value="Genomic_DNA"/>
</dbReference>
<dbReference type="KEGG" id="esj:SJ05684_b50450"/>
<evidence type="ECO:0000256" key="2">
    <source>
        <dbReference type="ARBA" id="ARBA00022692"/>
    </source>
</evidence>
<dbReference type="RefSeq" id="WP_034859056.1">
    <property type="nucleotide sequence ID" value="NZ_AJQT01000113.1"/>
</dbReference>
<feature type="transmembrane region" description="Helical" evidence="5">
    <location>
        <begin position="194"/>
        <end position="216"/>
    </location>
</feature>
<feature type="transmembrane region" description="Helical" evidence="5">
    <location>
        <begin position="115"/>
        <end position="135"/>
    </location>
</feature>
<evidence type="ECO:0000256" key="3">
    <source>
        <dbReference type="ARBA" id="ARBA00022989"/>
    </source>
</evidence>
<keyword evidence="3 5" id="KW-1133">Transmembrane helix</keyword>
<feature type="transmembrane region" description="Helical" evidence="5">
    <location>
        <begin position="263"/>
        <end position="281"/>
    </location>
</feature>
<keyword evidence="4 5" id="KW-0472">Membrane</keyword>
<organism evidence="7 8">
    <name type="scientific">Sinorhizobium sojae CCBAU 05684</name>
    <dbReference type="NCBI Taxonomy" id="716928"/>
    <lineage>
        <taxon>Bacteria</taxon>
        <taxon>Pseudomonadati</taxon>
        <taxon>Pseudomonadota</taxon>
        <taxon>Alphaproteobacteria</taxon>
        <taxon>Hyphomicrobiales</taxon>
        <taxon>Rhizobiaceae</taxon>
        <taxon>Sinorhizobium/Ensifer group</taxon>
        <taxon>Sinorhizobium</taxon>
    </lineage>
</organism>
<evidence type="ECO:0000256" key="4">
    <source>
        <dbReference type="ARBA" id="ARBA00023136"/>
    </source>
</evidence>
<dbReference type="AlphaFoldDB" id="A0A249PJV9"/>
<feature type="transmembrane region" description="Helical" evidence="5">
    <location>
        <begin position="293"/>
        <end position="313"/>
    </location>
</feature>
<dbReference type="GO" id="GO:0055085">
    <property type="term" value="P:transmembrane transport"/>
    <property type="evidence" value="ECO:0007669"/>
    <property type="project" value="InterPro"/>
</dbReference>
<sequence length="345" mass="35999">MAIDLAEQSIAALFMAMGVAGALVWYAGTRLVGLVDEIAERLKLGQAFAGMLLLGGITSLPELATASSASIAGNPLLSINDLLGTSSINILLLAIGDTIYGKESLTHQTYRPAPLMQGVLGMILMAAVAIAIAVGDTAVPILGTGVFSLVLALGCWQALRISNRFEGRSNWEAVNPPKIEPAERAVRNDSNLQLGALTLLAGAAILFGGAILALSGDAIAEKSGLGSSIVGFVLVGFCTSLPELSTVIAALKRRRYQLAIGDIFGTNLFNIQIIFIVDLFFRGGPALNTAGDFEMTAACLSVVMTGIFVAGMLERRDRTIWRMGTDSALVLIVFAVGLVGLTTMA</sequence>
<evidence type="ECO:0000256" key="1">
    <source>
        <dbReference type="ARBA" id="ARBA00004141"/>
    </source>
</evidence>
<feature type="transmembrane region" description="Helical" evidence="5">
    <location>
        <begin position="76"/>
        <end position="95"/>
    </location>
</feature>
<feature type="transmembrane region" description="Helical" evidence="5">
    <location>
        <begin position="12"/>
        <end position="32"/>
    </location>
</feature>
<dbReference type="InterPro" id="IPR044880">
    <property type="entry name" value="NCX_ion-bd_dom_sf"/>
</dbReference>
<accession>A0A249PJV9</accession>
<reference evidence="7 8" key="1">
    <citation type="submission" date="2017-08" db="EMBL/GenBank/DDBJ databases">
        <title>Multipartite genome sequences of Sinorhizobium species nodulating soybeans.</title>
        <authorList>
            <person name="Tian C.F."/>
        </authorList>
    </citation>
    <scope>NUCLEOTIDE SEQUENCE [LARGE SCALE GENOMIC DNA]</scope>
    <source>
        <strain evidence="7 8">CCBAU 05684</strain>
        <plasmid evidence="8">psj05684b</plasmid>
    </source>
</reference>
<keyword evidence="8" id="KW-1185">Reference proteome</keyword>
<dbReference type="GO" id="GO:0016020">
    <property type="term" value="C:membrane"/>
    <property type="evidence" value="ECO:0007669"/>
    <property type="project" value="UniProtKB-SubCell"/>
</dbReference>